<dbReference type="GO" id="GO:0005634">
    <property type="term" value="C:nucleus"/>
    <property type="evidence" value="ECO:0007669"/>
    <property type="project" value="TreeGrafter"/>
</dbReference>
<dbReference type="RefSeq" id="XP_013916313.1">
    <property type="nucleotide sequence ID" value="XM_014060838.1"/>
</dbReference>
<evidence type="ECO:0000256" key="7">
    <source>
        <dbReference type="ARBA" id="ARBA00022843"/>
    </source>
</evidence>
<keyword evidence="8" id="KW-0469">Meiosis</keyword>
<reference evidence="14" key="1">
    <citation type="submission" date="2025-08" db="UniProtKB">
        <authorList>
            <consortium name="RefSeq"/>
        </authorList>
    </citation>
    <scope>IDENTIFICATION</scope>
    <source>
        <tissue evidence="14">Skeletal muscle</tissue>
    </source>
</reference>
<dbReference type="FunFam" id="1.20.1280.50:FF:000046">
    <property type="entry name" value="F-box protein 43"/>
    <property type="match status" value="1"/>
</dbReference>
<evidence type="ECO:0000256" key="8">
    <source>
        <dbReference type="ARBA" id="ARBA00023254"/>
    </source>
</evidence>
<evidence type="ECO:0000256" key="2">
    <source>
        <dbReference type="ARBA" id="ARBA00022553"/>
    </source>
</evidence>
<dbReference type="CDD" id="cd20365">
    <property type="entry name" value="BRcat_RBR_FBXO43"/>
    <property type="match status" value="1"/>
</dbReference>
<dbReference type="PROSITE" id="PS51872">
    <property type="entry name" value="ZF_ZBR"/>
    <property type="match status" value="1"/>
</dbReference>
<dbReference type="GO" id="GO:0051321">
    <property type="term" value="P:meiotic cell cycle"/>
    <property type="evidence" value="ECO:0007669"/>
    <property type="project" value="UniProtKB-KW"/>
</dbReference>
<feature type="compositionally biased region" description="Basic residues" evidence="11">
    <location>
        <begin position="386"/>
        <end position="399"/>
    </location>
</feature>
<feature type="region of interest" description="Disordered" evidence="11">
    <location>
        <begin position="248"/>
        <end position="272"/>
    </location>
</feature>
<dbReference type="OrthoDB" id="9984940at2759"/>
<dbReference type="UniPathway" id="UPA00143"/>
<evidence type="ECO:0000259" key="12">
    <source>
        <dbReference type="PROSITE" id="PS51872"/>
    </source>
</evidence>
<evidence type="ECO:0000256" key="3">
    <source>
        <dbReference type="ARBA" id="ARBA00022723"/>
    </source>
</evidence>
<dbReference type="InterPro" id="IPR044064">
    <property type="entry name" value="ZF_ZBR"/>
</dbReference>
<dbReference type="PANTHER" id="PTHR15493:SF1">
    <property type="entry name" value="F-BOX ONLY PROTEIN 43"/>
    <property type="match status" value="1"/>
</dbReference>
<keyword evidence="4 10" id="KW-0863">Zinc-finger</keyword>
<keyword evidence="13" id="KW-1185">Reference proteome</keyword>
<sequence length="715" mass="80565">MLKMAAVNVSEVKCCSILGNACTIVEFLCYPQSPCESTRRIISSKHKMSETHSILSNIFKRGRLTSPGNSARYCSFKDPSSPSIFHDSGYNESIKDPSFYYTDAECKGEQNETEYSKYLHSSSLCTSVLSPIKHNAILSEGKDAKIPRDHCETPKVAKKDSTLRRRLLVSKAASVGTLGCFEKQLSSPANNNKKTCLSHFLSFDERISKHALDSPKEKSYKPLATSTLKIEESNSDCQKLRFMFSQQRTSTIDDSKPKGSLSEPGGLSPIQSKSFTITPNVLTDSTHIYFSNQSSGLIRTSQPSLSTVSDDKFITPINNLVERFNLNISETNTPSVKEISDLSLLTPDTSSYNSLGSNKSEDSFSDHEGSFQELLQNHNESSRNLNSKRKVKKLQRSRRLSTLSERGSQSEKEDDYNTNTNSNPKQKYDFINEDNELVFKEDESKCVAPNFGNLSNTPALQVIHEIFMQTRNKRKDKKDLKKLDGDNLSVLKYIVAQLIGKKMGIEKLDILTELKDRDLKHILATILDILTVESLCSMWKVSKNWQEIVVHDKHANRRRKLYIKQLRADAKVCLLDTENAASKFMVTRFALRPVQAQAKSVVLQMHSSCNESLTPIRYSPNLQSRSKREAYIKVAQTLFSDEALKPCPRCQFPAKYQSFKKRGLCSREDCAFDFCVLCLCAFHGSRDCSSLSSMRQSKKDALPGSAKSKRNLKRL</sequence>
<feature type="region of interest" description="Disordered" evidence="11">
    <location>
        <begin position="347"/>
        <end position="427"/>
    </location>
</feature>
<dbReference type="KEGG" id="tsr:106544542"/>
<dbReference type="Proteomes" id="UP000504617">
    <property type="component" value="Unplaced"/>
</dbReference>
<dbReference type="FunFam" id="2.20.25.20:FF:000006">
    <property type="entry name" value="F-box only protein 5"/>
    <property type="match status" value="1"/>
</dbReference>
<accession>A0A6I9Y074</accession>
<dbReference type="GO" id="GO:0008270">
    <property type="term" value="F:zinc ion binding"/>
    <property type="evidence" value="ECO:0007669"/>
    <property type="project" value="UniProtKB-KW"/>
</dbReference>
<name>A0A6I9Y074_9SAUR</name>
<dbReference type="PANTHER" id="PTHR15493">
    <property type="entry name" value="F-BOX ONLY PROTEIN 5 AND 43"/>
    <property type="match status" value="1"/>
</dbReference>
<proteinExistence type="predicted"/>
<evidence type="ECO:0000256" key="5">
    <source>
        <dbReference type="ARBA" id="ARBA00022786"/>
    </source>
</evidence>
<organism evidence="13 14">
    <name type="scientific">Thamnophis sirtalis</name>
    <dbReference type="NCBI Taxonomy" id="35019"/>
    <lineage>
        <taxon>Eukaryota</taxon>
        <taxon>Metazoa</taxon>
        <taxon>Chordata</taxon>
        <taxon>Craniata</taxon>
        <taxon>Vertebrata</taxon>
        <taxon>Euteleostomi</taxon>
        <taxon>Lepidosauria</taxon>
        <taxon>Squamata</taxon>
        <taxon>Bifurcata</taxon>
        <taxon>Unidentata</taxon>
        <taxon>Episquamata</taxon>
        <taxon>Toxicofera</taxon>
        <taxon>Serpentes</taxon>
        <taxon>Colubroidea</taxon>
        <taxon>Colubridae</taxon>
        <taxon>Natricinae</taxon>
        <taxon>Thamnophis</taxon>
    </lineage>
</organism>
<dbReference type="Gene3D" id="2.20.25.20">
    <property type="match status" value="1"/>
</dbReference>
<comment type="pathway">
    <text evidence="1">Protein modification; protein ubiquitination.</text>
</comment>
<dbReference type="AlphaFoldDB" id="A0A6I9Y074"/>
<keyword evidence="6" id="KW-0862">Zinc</keyword>
<dbReference type="GO" id="GO:0007088">
    <property type="term" value="P:regulation of mitotic nuclear division"/>
    <property type="evidence" value="ECO:0007669"/>
    <property type="project" value="InterPro"/>
</dbReference>
<evidence type="ECO:0000256" key="11">
    <source>
        <dbReference type="SAM" id="MobiDB-lite"/>
    </source>
</evidence>
<feature type="compositionally biased region" description="Polar residues" evidence="11">
    <location>
        <begin position="373"/>
        <end position="385"/>
    </location>
</feature>
<evidence type="ECO:0000313" key="13">
    <source>
        <dbReference type="Proteomes" id="UP000504617"/>
    </source>
</evidence>
<evidence type="ECO:0000256" key="9">
    <source>
        <dbReference type="ARBA" id="ARBA00068913"/>
    </source>
</evidence>
<keyword evidence="2" id="KW-0597">Phosphoprotein</keyword>
<keyword evidence="3" id="KW-0479">Metal-binding</keyword>
<dbReference type="GO" id="GO:0045835">
    <property type="term" value="P:negative regulation of meiotic nuclear division"/>
    <property type="evidence" value="ECO:0007669"/>
    <property type="project" value="InterPro"/>
</dbReference>
<evidence type="ECO:0000256" key="6">
    <source>
        <dbReference type="ARBA" id="ARBA00022833"/>
    </source>
</evidence>
<dbReference type="Gene3D" id="1.20.1280.50">
    <property type="match status" value="1"/>
</dbReference>
<evidence type="ECO:0000256" key="1">
    <source>
        <dbReference type="ARBA" id="ARBA00004906"/>
    </source>
</evidence>
<feature type="domain" description="ZBR-type" evidence="12">
    <location>
        <begin position="643"/>
        <end position="691"/>
    </location>
</feature>
<gene>
    <name evidence="14" type="primary">LOC106544542</name>
</gene>
<evidence type="ECO:0000256" key="4">
    <source>
        <dbReference type="ARBA" id="ARBA00022771"/>
    </source>
</evidence>
<dbReference type="GO" id="GO:0016567">
    <property type="term" value="P:protein ubiquitination"/>
    <property type="evidence" value="ECO:0007669"/>
    <property type="project" value="UniProtKB-UniPathway"/>
</dbReference>
<evidence type="ECO:0000313" key="14">
    <source>
        <dbReference type="RefSeq" id="XP_013916313.1"/>
    </source>
</evidence>
<feature type="compositionally biased region" description="Basic and acidic residues" evidence="11">
    <location>
        <begin position="359"/>
        <end position="370"/>
    </location>
</feature>
<keyword evidence="5" id="KW-0833">Ubl conjugation pathway</keyword>
<protein>
    <recommendedName>
        <fullName evidence="9">F-box only protein 43</fullName>
    </recommendedName>
</protein>
<keyword evidence="7" id="KW-0832">Ubl conjugation</keyword>
<dbReference type="InterPro" id="IPR047147">
    <property type="entry name" value="FBX5_43"/>
</dbReference>
<dbReference type="GeneID" id="106544542"/>
<evidence type="ECO:0000256" key="10">
    <source>
        <dbReference type="PROSITE-ProRule" id="PRU01220"/>
    </source>
</evidence>